<protein>
    <submittedName>
        <fullName evidence="7">Proteinase inhibitor type-2 TR8-like</fullName>
    </submittedName>
</protein>
<evidence type="ECO:0000256" key="4">
    <source>
        <dbReference type="ARBA" id="ARBA00023157"/>
    </source>
</evidence>
<evidence type="ECO:0000313" key="7">
    <source>
        <dbReference type="RefSeq" id="XP_015059037.1"/>
    </source>
</evidence>
<accession>A0ABM1FMJ4</accession>
<dbReference type="Proteomes" id="UP000694930">
    <property type="component" value="Chromosome 11"/>
</dbReference>
<keyword evidence="4" id="KW-1015">Disulfide bond</keyword>
<evidence type="ECO:0000256" key="5">
    <source>
        <dbReference type="SAM" id="SignalP"/>
    </source>
</evidence>
<feature type="signal peptide" evidence="5">
    <location>
        <begin position="1"/>
        <end position="26"/>
    </location>
</feature>
<sequence length="151" mass="16468">MAIHKVALLLLFGMILLASDFEHANAKACTKECDGRISYGLCPVLQTKRVDGICINCCSGIIGCKYFSKDYTFICNGESKWFGEKACTRECDPRIDIGICATDLTKKVDALCTNCCAGKKGCNYFDENGTFICEGESGEENTLQKSNLAIS</sequence>
<dbReference type="InterPro" id="IPR051391">
    <property type="entry name" value="Protease_inhibitor_I20"/>
</dbReference>
<dbReference type="Pfam" id="PF02428">
    <property type="entry name" value="Prot_inhib_II"/>
    <property type="match status" value="2"/>
</dbReference>
<dbReference type="PANTHER" id="PTHR33832:SF26">
    <property type="entry name" value="PROTEINASE INHIBITOR TYPE-2 TR8"/>
    <property type="match status" value="1"/>
</dbReference>
<keyword evidence="3" id="KW-0722">Serine protease inhibitor</keyword>
<dbReference type="RefSeq" id="XP_015059037.1">
    <property type="nucleotide sequence ID" value="XM_015203551.2"/>
</dbReference>
<comment type="similarity">
    <text evidence="1">Belongs to the protease inhibitor I20 (potato type II proteinase inhibitor) family.</text>
</comment>
<evidence type="ECO:0000313" key="6">
    <source>
        <dbReference type="Proteomes" id="UP000694930"/>
    </source>
</evidence>
<proteinExistence type="inferred from homology"/>
<keyword evidence="2" id="KW-0646">Protease inhibitor</keyword>
<evidence type="ECO:0000256" key="2">
    <source>
        <dbReference type="ARBA" id="ARBA00022690"/>
    </source>
</evidence>
<evidence type="ECO:0000256" key="1">
    <source>
        <dbReference type="ARBA" id="ARBA00007766"/>
    </source>
</evidence>
<evidence type="ECO:0000256" key="3">
    <source>
        <dbReference type="ARBA" id="ARBA00022900"/>
    </source>
</evidence>
<dbReference type="Gene3D" id="3.30.60.30">
    <property type="match status" value="3"/>
</dbReference>
<organism evidence="6 7">
    <name type="scientific">Solanum pennellii</name>
    <name type="common">Tomato</name>
    <name type="synonym">Lycopersicon pennellii</name>
    <dbReference type="NCBI Taxonomy" id="28526"/>
    <lineage>
        <taxon>Eukaryota</taxon>
        <taxon>Viridiplantae</taxon>
        <taxon>Streptophyta</taxon>
        <taxon>Embryophyta</taxon>
        <taxon>Tracheophyta</taxon>
        <taxon>Spermatophyta</taxon>
        <taxon>Magnoliopsida</taxon>
        <taxon>eudicotyledons</taxon>
        <taxon>Gunneridae</taxon>
        <taxon>Pentapetalae</taxon>
        <taxon>asterids</taxon>
        <taxon>lamiids</taxon>
        <taxon>Solanales</taxon>
        <taxon>Solanaceae</taxon>
        <taxon>Solanoideae</taxon>
        <taxon>Solaneae</taxon>
        <taxon>Solanum</taxon>
        <taxon>Solanum subgen. Lycopersicon</taxon>
    </lineage>
</organism>
<feature type="chain" id="PRO_5045822740" evidence="5">
    <location>
        <begin position="27"/>
        <end position="151"/>
    </location>
</feature>
<keyword evidence="6" id="KW-1185">Reference proteome</keyword>
<reference evidence="7" key="2">
    <citation type="submission" date="2025-08" db="UniProtKB">
        <authorList>
            <consortium name="RefSeq"/>
        </authorList>
    </citation>
    <scope>IDENTIFICATION</scope>
</reference>
<gene>
    <name evidence="7" type="primary">LOC107005066</name>
</gene>
<dbReference type="GeneID" id="107005066"/>
<dbReference type="PANTHER" id="PTHR33832">
    <property type="entry name" value="SERINE-TYPE ENDOPEPTIDASE INHIBITOR"/>
    <property type="match status" value="1"/>
</dbReference>
<reference evidence="6" key="1">
    <citation type="journal article" date="2014" name="Nat. Genet.">
        <title>The genome of the stress-tolerant wild tomato species Solanum pennellii.</title>
        <authorList>
            <person name="Bolger A."/>
            <person name="Scossa F."/>
            <person name="Bolger M.E."/>
            <person name="Lanz C."/>
            <person name="Maumus F."/>
            <person name="Tohge T."/>
            <person name="Quesneville H."/>
            <person name="Alseekh S."/>
            <person name="Sorensen I."/>
            <person name="Lichtenstein G."/>
            <person name="Fich E.A."/>
            <person name="Conte M."/>
            <person name="Keller H."/>
            <person name="Schneeberger K."/>
            <person name="Schwacke R."/>
            <person name="Ofner I."/>
            <person name="Vrebalov J."/>
            <person name="Xu Y."/>
            <person name="Osorio S."/>
            <person name="Aflitos S.A."/>
            <person name="Schijlen E."/>
            <person name="Jimenez-Gomez J.M."/>
            <person name="Ryngajllo M."/>
            <person name="Kimura S."/>
            <person name="Kumar R."/>
            <person name="Koenig D."/>
            <person name="Headland L.R."/>
            <person name="Maloof J.N."/>
            <person name="Sinha N."/>
            <person name="van Ham R.C."/>
            <person name="Lankhorst R.K."/>
            <person name="Mao L."/>
            <person name="Vogel A."/>
            <person name="Arsova B."/>
            <person name="Panstruga R."/>
            <person name="Fei Z."/>
            <person name="Rose J.K."/>
            <person name="Zamir D."/>
            <person name="Carrari F."/>
            <person name="Giovannoni J.J."/>
            <person name="Weigel D."/>
            <person name="Usadel B."/>
            <person name="Fernie A.R."/>
        </authorList>
    </citation>
    <scope>NUCLEOTIDE SEQUENCE [LARGE SCALE GENOMIC DNA]</scope>
    <source>
        <strain evidence="6">cv. LA0716</strain>
    </source>
</reference>
<dbReference type="InterPro" id="IPR003465">
    <property type="entry name" value="Prot_inh_I20"/>
</dbReference>
<name>A0ABM1FMJ4_SOLPN</name>
<keyword evidence="5" id="KW-0732">Signal</keyword>
<dbReference type="SUPFAM" id="SSF100897">
    <property type="entry name" value="Plant proteinase inhibitors"/>
    <property type="match status" value="2"/>
</dbReference>